<dbReference type="PANTHER" id="PTHR16631:SF16">
    <property type="entry name" value="GPI-ANCHORED CELL WALL BETA-1,3-ENDOGLUCANASE EGLC"/>
    <property type="match status" value="1"/>
</dbReference>
<organism evidence="8 9">
    <name type="scientific">Zasmidium cellare</name>
    <name type="common">Wine cellar mold</name>
    <name type="synonym">Racodium cellare</name>
    <dbReference type="NCBI Taxonomy" id="395010"/>
    <lineage>
        <taxon>Eukaryota</taxon>
        <taxon>Fungi</taxon>
        <taxon>Dikarya</taxon>
        <taxon>Ascomycota</taxon>
        <taxon>Pezizomycotina</taxon>
        <taxon>Dothideomycetes</taxon>
        <taxon>Dothideomycetidae</taxon>
        <taxon>Mycosphaerellales</taxon>
        <taxon>Mycosphaerellaceae</taxon>
        <taxon>Zasmidium</taxon>
    </lineage>
</organism>
<evidence type="ECO:0000256" key="1">
    <source>
        <dbReference type="ARBA" id="ARBA00004191"/>
    </source>
</evidence>
<comment type="similarity">
    <text evidence="2 7">Belongs to the glycosyl hydrolase 17 family.</text>
</comment>
<keyword evidence="9" id="KW-1185">Reference proteome</keyword>
<dbReference type="SUPFAM" id="SSF51445">
    <property type="entry name" value="(Trans)glycosidases"/>
    <property type="match status" value="1"/>
</dbReference>
<protein>
    <recommendedName>
        <fullName evidence="10">Glycoside hydrolase family 17 protein</fullName>
    </recommendedName>
</protein>
<accession>A0ABR0EBI9</accession>
<evidence type="ECO:0000256" key="7">
    <source>
        <dbReference type="RuleBase" id="RU004335"/>
    </source>
</evidence>
<dbReference type="InterPro" id="IPR050732">
    <property type="entry name" value="Beta-glucan_modifiers"/>
</dbReference>
<sequence>MALQYLFFGNLLPDQSAKLEDDFYKEFTAMRQLENSPGMFNSVRLYTNIQADTEATPILAFPAAIRANMSILLGIWCSGSNNITNELNALNSAINQYGDDFVNAVIGISVGSEDMYRITEKGVESQAGVGQGPEMIVKFINDTREAIEGTALGKGPNDAYYNTCNLTRKPVGHVDTWTAWVNSSNSAVIDAIDWAGVDIYPYYEKDENNTFANAKSLFDDLYNMTLDAIGDKPVWVTETGWPFTGISWGRGEPSVDNQRDYWREIGCSELFGRVNTWWYTLRDANAANKQQFAITDDVSTTPHFDMSCPAGRGAPATINERTSTSLATKPLVGGKTTAWASVLLACLIMTSGY</sequence>
<evidence type="ECO:0000256" key="3">
    <source>
        <dbReference type="ARBA" id="ARBA00022512"/>
    </source>
</evidence>
<evidence type="ECO:0008006" key="10">
    <source>
        <dbReference type="Google" id="ProtNLM"/>
    </source>
</evidence>
<dbReference type="Proteomes" id="UP001305779">
    <property type="component" value="Unassembled WGS sequence"/>
</dbReference>
<keyword evidence="6" id="KW-0378">Hydrolase</keyword>
<dbReference type="EMBL" id="JAXOVC010000008">
    <property type="protein sequence ID" value="KAK4498573.1"/>
    <property type="molecule type" value="Genomic_DNA"/>
</dbReference>
<dbReference type="Pfam" id="PF00332">
    <property type="entry name" value="Glyco_hydro_17"/>
    <property type="match status" value="1"/>
</dbReference>
<evidence type="ECO:0000256" key="2">
    <source>
        <dbReference type="ARBA" id="ARBA00008773"/>
    </source>
</evidence>
<evidence type="ECO:0000256" key="6">
    <source>
        <dbReference type="ARBA" id="ARBA00022801"/>
    </source>
</evidence>
<name>A0ABR0EBI9_ZASCE</name>
<dbReference type="InterPro" id="IPR017853">
    <property type="entry name" value="GH"/>
</dbReference>
<evidence type="ECO:0000256" key="4">
    <source>
        <dbReference type="ARBA" id="ARBA00022525"/>
    </source>
</evidence>
<keyword evidence="3" id="KW-0134">Cell wall</keyword>
<dbReference type="InterPro" id="IPR000490">
    <property type="entry name" value="Glyco_hydro_17"/>
</dbReference>
<dbReference type="PANTHER" id="PTHR16631">
    <property type="entry name" value="GLUCAN 1,3-BETA-GLUCOSIDASE"/>
    <property type="match status" value="1"/>
</dbReference>
<gene>
    <name evidence="8" type="ORF">PRZ48_011231</name>
</gene>
<comment type="caution">
    <text evidence="8">The sequence shown here is derived from an EMBL/GenBank/DDBJ whole genome shotgun (WGS) entry which is preliminary data.</text>
</comment>
<evidence type="ECO:0000256" key="5">
    <source>
        <dbReference type="ARBA" id="ARBA00022729"/>
    </source>
</evidence>
<comment type="subcellular location">
    <subcellularLocation>
        <location evidence="1">Secreted</location>
        <location evidence="1">Cell wall</location>
    </subcellularLocation>
</comment>
<dbReference type="Gene3D" id="3.20.20.80">
    <property type="entry name" value="Glycosidases"/>
    <property type="match status" value="1"/>
</dbReference>
<keyword evidence="5" id="KW-0732">Signal</keyword>
<evidence type="ECO:0000313" key="8">
    <source>
        <dbReference type="EMBL" id="KAK4498573.1"/>
    </source>
</evidence>
<proteinExistence type="inferred from homology"/>
<evidence type="ECO:0000313" key="9">
    <source>
        <dbReference type="Proteomes" id="UP001305779"/>
    </source>
</evidence>
<reference evidence="8 9" key="1">
    <citation type="journal article" date="2023" name="G3 (Bethesda)">
        <title>A chromosome-level genome assembly of Zasmidium syzygii isolated from banana leaves.</title>
        <authorList>
            <person name="van Westerhoven A.C."/>
            <person name="Mehrabi R."/>
            <person name="Talebi R."/>
            <person name="Steentjes M.B.F."/>
            <person name="Corcolon B."/>
            <person name="Chong P.A."/>
            <person name="Kema G.H.J."/>
            <person name="Seidl M.F."/>
        </authorList>
    </citation>
    <scope>NUCLEOTIDE SEQUENCE [LARGE SCALE GENOMIC DNA]</scope>
    <source>
        <strain evidence="8 9">P124</strain>
    </source>
</reference>
<keyword evidence="4" id="KW-0964">Secreted</keyword>